<reference evidence="1 2" key="1">
    <citation type="journal article" date="2013" name="PLoS Genet.">
        <title>The genome and development-dependent transcriptomes of Pyronema confluens: a window into fungal evolution.</title>
        <authorList>
            <person name="Traeger S."/>
            <person name="Altegoer F."/>
            <person name="Freitag M."/>
            <person name="Gabaldon T."/>
            <person name="Kempken F."/>
            <person name="Kumar A."/>
            <person name="Marcet-Houben M."/>
            <person name="Poggeler S."/>
            <person name="Stajich J.E."/>
            <person name="Nowrousian M."/>
        </authorList>
    </citation>
    <scope>NUCLEOTIDE SEQUENCE [LARGE SCALE GENOMIC DNA]</scope>
    <source>
        <strain evidence="2">CBS 100304</strain>
        <tissue evidence="1">Vegetative mycelium</tissue>
    </source>
</reference>
<keyword evidence="2" id="KW-1185">Reference proteome</keyword>
<evidence type="ECO:0000313" key="2">
    <source>
        <dbReference type="Proteomes" id="UP000018144"/>
    </source>
</evidence>
<dbReference type="EMBL" id="HF936260">
    <property type="protein sequence ID" value="CCX33925.1"/>
    <property type="molecule type" value="Genomic_DNA"/>
</dbReference>
<dbReference type="Proteomes" id="UP000018144">
    <property type="component" value="Unassembled WGS sequence"/>
</dbReference>
<proteinExistence type="predicted"/>
<dbReference type="AlphaFoldDB" id="U4LPQ2"/>
<evidence type="ECO:0000313" key="1">
    <source>
        <dbReference type="EMBL" id="CCX33925.1"/>
    </source>
</evidence>
<gene>
    <name evidence="1" type="ORF">PCON_02188</name>
</gene>
<sequence>MVPEDRRNKTSCEAYLQPAPTTASQDPRWSGVMSSYIHYYEVLNNSFVPPLFAEYRSFASRRDTGSGAPNYFYLSPATLALSP</sequence>
<name>U4LPQ2_PYROM</name>
<protein>
    <submittedName>
        <fullName evidence="1">Uncharacterized protein</fullName>
    </submittedName>
</protein>
<organism evidence="1 2">
    <name type="scientific">Pyronema omphalodes (strain CBS 100304)</name>
    <name type="common">Pyronema confluens</name>
    <dbReference type="NCBI Taxonomy" id="1076935"/>
    <lineage>
        <taxon>Eukaryota</taxon>
        <taxon>Fungi</taxon>
        <taxon>Dikarya</taxon>
        <taxon>Ascomycota</taxon>
        <taxon>Pezizomycotina</taxon>
        <taxon>Pezizomycetes</taxon>
        <taxon>Pezizales</taxon>
        <taxon>Pyronemataceae</taxon>
        <taxon>Pyronema</taxon>
    </lineage>
</organism>
<accession>U4LPQ2</accession>